<name>A0A317DY54_9PROT</name>
<comment type="caution">
    <text evidence="1">The sequence shown here is derived from an EMBL/GenBank/DDBJ whole genome shotgun (WGS) entry which is preliminary data.</text>
</comment>
<dbReference type="Proteomes" id="UP000245461">
    <property type="component" value="Unassembled WGS sequence"/>
</dbReference>
<proteinExistence type="predicted"/>
<keyword evidence="2" id="KW-1185">Reference proteome</keyword>
<protein>
    <submittedName>
        <fullName evidence="1">Uncharacterized protein</fullName>
    </submittedName>
</protein>
<dbReference type="EMBL" id="QGLE01000018">
    <property type="protein sequence ID" value="PWR17923.1"/>
    <property type="molecule type" value="Genomic_DNA"/>
</dbReference>
<organism evidence="1 2">
    <name type="scientific">Zavarzinia aquatilis</name>
    <dbReference type="NCBI Taxonomy" id="2211142"/>
    <lineage>
        <taxon>Bacteria</taxon>
        <taxon>Pseudomonadati</taxon>
        <taxon>Pseudomonadota</taxon>
        <taxon>Alphaproteobacteria</taxon>
        <taxon>Rhodospirillales</taxon>
        <taxon>Zavarziniaceae</taxon>
        <taxon>Zavarzinia</taxon>
    </lineage>
</organism>
<gene>
    <name evidence="1" type="ORF">DKG74_20160</name>
</gene>
<reference evidence="1 2" key="1">
    <citation type="submission" date="2018-05" db="EMBL/GenBank/DDBJ databases">
        <title>Zavarzinia sp. HR-AS.</title>
        <authorList>
            <person name="Lee Y."/>
            <person name="Jeon C.O."/>
        </authorList>
    </citation>
    <scope>NUCLEOTIDE SEQUENCE [LARGE SCALE GENOMIC DNA]</scope>
    <source>
        <strain evidence="1 2">HR-AS</strain>
    </source>
</reference>
<dbReference type="AlphaFoldDB" id="A0A317DY54"/>
<evidence type="ECO:0000313" key="2">
    <source>
        <dbReference type="Proteomes" id="UP000245461"/>
    </source>
</evidence>
<evidence type="ECO:0000313" key="1">
    <source>
        <dbReference type="EMBL" id="PWR17923.1"/>
    </source>
</evidence>
<sequence>MEDIMFHTKSLRHALSATVIALIFANSASGALAEQNRLFSAPTDDDPAQRVRECTLITGAAWLLLNEAKKDGVKLDWNNERYSPDKWLPVFKTFGSIALSEKMFGSEKELAQEIFPEYEKVGYVKGGNTGVITSFLKMDKLIRCYAIATAVMEKQKGGQ</sequence>
<accession>A0A317DY54</accession>